<comment type="caution">
    <text evidence="1">The sequence shown here is derived from an EMBL/GenBank/DDBJ whole genome shotgun (WGS) entry which is preliminary data.</text>
</comment>
<protein>
    <submittedName>
        <fullName evidence="1">Uncharacterized protein</fullName>
    </submittedName>
</protein>
<evidence type="ECO:0000313" key="1">
    <source>
        <dbReference type="EMBL" id="MDC3421412.1"/>
    </source>
</evidence>
<name>A0A9X3WKF7_9BACI</name>
<proteinExistence type="predicted"/>
<gene>
    <name evidence="1" type="ORF">NC661_13630</name>
</gene>
<dbReference type="RefSeq" id="WP_259869385.1">
    <property type="nucleotide sequence ID" value="NZ_JAMQJZ010000010.1"/>
</dbReference>
<accession>A0A9X3WKF7</accession>
<dbReference type="EMBL" id="JAMQJZ010000010">
    <property type="protein sequence ID" value="MDC3421412.1"/>
    <property type="molecule type" value="Genomic_DNA"/>
</dbReference>
<dbReference type="Proteomes" id="UP001145072">
    <property type="component" value="Unassembled WGS sequence"/>
</dbReference>
<reference evidence="1" key="1">
    <citation type="submission" date="2022-06" db="EMBL/GenBank/DDBJ databases">
        <title>Aquibacillus sp. a new bacterium isolated from soil saline samples.</title>
        <authorList>
            <person name="Galisteo C."/>
            <person name="De La Haba R."/>
            <person name="Sanchez-Porro C."/>
            <person name="Ventosa A."/>
        </authorList>
    </citation>
    <scope>NUCLEOTIDE SEQUENCE</scope>
    <source>
        <strain evidence="1">JCM 12387</strain>
    </source>
</reference>
<evidence type="ECO:0000313" key="2">
    <source>
        <dbReference type="Proteomes" id="UP001145072"/>
    </source>
</evidence>
<dbReference type="AlphaFoldDB" id="A0A9X3WKF7"/>
<sequence length="191" mass="22335">MILSVIVLVLTGCKPKSIDTAIEKYVPYDVNKVIKKIEITDNLVLVFYTLKAEVEQGNKMQKLDDVLNIAIFKGNSEDGWEFLGENGWSNYNHSEMEVYDDTIFYKDEQEVKNVAVMYGRVYNPDIIRVEVGNEETNYTKANLFEIDGIRYFYRIYNKSDLLWKHSGELKKEKLYQLEPKGSQQEAFQEME</sequence>
<keyword evidence="2" id="KW-1185">Reference proteome</keyword>
<organism evidence="1 2">
    <name type="scientific">Aquibacillus koreensis</name>
    <dbReference type="NCBI Taxonomy" id="279446"/>
    <lineage>
        <taxon>Bacteria</taxon>
        <taxon>Bacillati</taxon>
        <taxon>Bacillota</taxon>
        <taxon>Bacilli</taxon>
        <taxon>Bacillales</taxon>
        <taxon>Bacillaceae</taxon>
        <taxon>Aquibacillus</taxon>
    </lineage>
</organism>